<dbReference type="AlphaFoldDB" id="A0A0L6UMK3"/>
<dbReference type="Proteomes" id="UP000037035">
    <property type="component" value="Unassembled WGS sequence"/>
</dbReference>
<dbReference type="EMBL" id="LAVV01010420">
    <property type="protein sequence ID" value="KNZ49075.1"/>
    <property type="molecule type" value="Genomic_DNA"/>
</dbReference>
<sequence length="215" mass="23508">MTVAKFTHLAIFSRKPNVVHEPLISSSSLVLLRSLPVASSPLIARETKFNDLFPPNLPTTQKLLDLDLYSPLVTRIKYLFIITIFISEQGQNHPDDDVATCFLAVLFSTTYMIGLSVAPDHLLFSVASHLVWLGVTIVLFVSGAAALTSEINGQDFPHQQRLETLQGFFFPITSDIFFAGFAWADSILLGFAMLFVLAIGVGRRNGLSGNLLGGP</sequence>
<protein>
    <submittedName>
        <fullName evidence="2">Uncharacterized protein</fullName>
    </submittedName>
</protein>
<keyword evidence="3" id="KW-1185">Reference proteome</keyword>
<keyword evidence="1" id="KW-0812">Transmembrane</keyword>
<gene>
    <name evidence="2" type="ORF">VP01_522g7</name>
</gene>
<evidence type="ECO:0000256" key="1">
    <source>
        <dbReference type="SAM" id="Phobius"/>
    </source>
</evidence>
<feature type="transmembrane region" description="Helical" evidence="1">
    <location>
        <begin position="130"/>
        <end position="147"/>
    </location>
</feature>
<keyword evidence="1" id="KW-0472">Membrane</keyword>
<organism evidence="2 3">
    <name type="scientific">Puccinia sorghi</name>
    <dbReference type="NCBI Taxonomy" id="27349"/>
    <lineage>
        <taxon>Eukaryota</taxon>
        <taxon>Fungi</taxon>
        <taxon>Dikarya</taxon>
        <taxon>Basidiomycota</taxon>
        <taxon>Pucciniomycotina</taxon>
        <taxon>Pucciniomycetes</taxon>
        <taxon>Pucciniales</taxon>
        <taxon>Pucciniaceae</taxon>
        <taxon>Puccinia</taxon>
    </lineage>
</organism>
<feature type="transmembrane region" description="Helical" evidence="1">
    <location>
        <begin position="68"/>
        <end position="86"/>
    </location>
</feature>
<reference evidence="2 3" key="1">
    <citation type="submission" date="2015-08" db="EMBL/GenBank/DDBJ databases">
        <title>Next Generation Sequencing and Analysis of the Genome of Puccinia sorghi L Schw, the Causal Agent of Maize Common Rust.</title>
        <authorList>
            <person name="Rochi L."/>
            <person name="Burguener G."/>
            <person name="Darino M."/>
            <person name="Turjanski A."/>
            <person name="Kreff E."/>
            <person name="Dieguez M.J."/>
            <person name="Sacco F."/>
        </authorList>
    </citation>
    <scope>NUCLEOTIDE SEQUENCE [LARGE SCALE GENOMIC DNA]</scope>
    <source>
        <strain evidence="2 3">RO10H11247</strain>
    </source>
</reference>
<dbReference type="STRING" id="27349.A0A0L6UMK3"/>
<keyword evidence="1" id="KW-1133">Transmembrane helix</keyword>
<name>A0A0L6UMK3_9BASI</name>
<dbReference type="VEuPathDB" id="FungiDB:VP01_522g7"/>
<feature type="transmembrane region" description="Helical" evidence="1">
    <location>
        <begin position="168"/>
        <end position="201"/>
    </location>
</feature>
<accession>A0A0L6UMK3</accession>
<comment type="caution">
    <text evidence="2">The sequence shown here is derived from an EMBL/GenBank/DDBJ whole genome shotgun (WGS) entry which is preliminary data.</text>
</comment>
<dbReference type="OrthoDB" id="2117453at2759"/>
<feature type="transmembrane region" description="Helical" evidence="1">
    <location>
        <begin position="98"/>
        <end position="118"/>
    </location>
</feature>
<proteinExistence type="predicted"/>
<evidence type="ECO:0000313" key="3">
    <source>
        <dbReference type="Proteomes" id="UP000037035"/>
    </source>
</evidence>
<evidence type="ECO:0000313" key="2">
    <source>
        <dbReference type="EMBL" id="KNZ49075.1"/>
    </source>
</evidence>